<dbReference type="EMBL" id="JAHLJV010000033">
    <property type="protein sequence ID" value="KAK1590164.1"/>
    <property type="molecule type" value="Genomic_DNA"/>
</dbReference>
<dbReference type="Proteomes" id="UP001230504">
    <property type="component" value="Unassembled WGS sequence"/>
</dbReference>
<accession>A0AAD8V5B2</accession>
<sequence>MRCLPLRITTPTLIGSLFVAACTQGAKRSKEEAAKLVNGDGDTPWLVPPRVWAACGQAGYEAGRPGQQAQKRLAACQFVVLDAKVACASNPPQKEYAEHCTTCQHG</sequence>
<gene>
    <name evidence="2" type="ORF">LY79DRAFT_223566</name>
</gene>
<comment type="caution">
    <text evidence="2">The sequence shown here is derived from an EMBL/GenBank/DDBJ whole genome shotgun (WGS) entry which is preliminary data.</text>
</comment>
<name>A0AAD8V5B2_9PEZI</name>
<dbReference type="GeneID" id="85435866"/>
<evidence type="ECO:0000313" key="3">
    <source>
        <dbReference type="Proteomes" id="UP001230504"/>
    </source>
</evidence>
<keyword evidence="3" id="KW-1185">Reference proteome</keyword>
<organism evidence="2 3">
    <name type="scientific">Colletotrichum navitas</name>
    <dbReference type="NCBI Taxonomy" id="681940"/>
    <lineage>
        <taxon>Eukaryota</taxon>
        <taxon>Fungi</taxon>
        <taxon>Dikarya</taxon>
        <taxon>Ascomycota</taxon>
        <taxon>Pezizomycotina</taxon>
        <taxon>Sordariomycetes</taxon>
        <taxon>Hypocreomycetidae</taxon>
        <taxon>Glomerellales</taxon>
        <taxon>Glomerellaceae</taxon>
        <taxon>Colletotrichum</taxon>
        <taxon>Colletotrichum graminicola species complex</taxon>
    </lineage>
</organism>
<keyword evidence="1" id="KW-0732">Signal</keyword>
<evidence type="ECO:0000313" key="2">
    <source>
        <dbReference type="EMBL" id="KAK1590164.1"/>
    </source>
</evidence>
<evidence type="ECO:0008006" key="4">
    <source>
        <dbReference type="Google" id="ProtNLM"/>
    </source>
</evidence>
<dbReference type="PROSITE" id="PS51257">
    <property type="entry name" value="PROKAR_LIPOPROTEIN"/>
    <property type="match status" value="1"/>
</dbReference>
<dbReference type="RefSeq" id="XP_060413662.1">
    <property type="nucleotide sequence ID" value="XM_060551626.1"/>
</dbReference>
<proteinExistence type="predicted"/>
<feature type="signal peptide" evidence="1">
    <location>
        <begin position="1"/>
        <end position="25"/>
    </location>
</feature>
<reference evidence="2" key="1">
    <citation type="submission" date="2021-06" db="EMBL/GenBank/DDBJ databases">
        <title>Comparative genomics, transcriptomics and evolutionary studies reveal genomic signatures of adaptation to plant cell wall in hemibiotrophic fungi.</title>
        <authorList>
            <consortium name="DOE Joint Genome Institute"/>
            <person name="Baroncelli R."/>
            <person name="Diaz J.F."/>
            <person name="Benocci T."/>
            <person name="Peng M."/>
            <person name="Battaglia E."/>
            <person name="Haridas S."/>
            <person name="Andreopoulos W."/>
            <person name="Labutti K."/>
            <person name="Pangilinan J."/>
            <person name="Floch G.L."/>
            <person name="Makela M.R."/>
            <person name="Henrissat B."/>
            <person name="Grigoriev I.V."/>
            <person name="Crouch J.A."/>
            <person name="De Vries R.P."/>
            <person name="Sukno S.A."/>
            <person name="Thon M.R."/>
        </authorList>
    </citation>
    <scope>NUCLEOTIDE SEQUENCE</scope>
    <source>
        <strain evidence="2">CBS 125086</strain>
    </source>
</reference>
<protein>
    <recommendedName>
        <fullName evidence="4">Lipoprotein</fullName>
    </recommendedName>
</protein>
<evidence type="ECO:0000256" key="1">
    <source>
        <dbReference type="SAM" id="SignalP"/>
    </source>
</evidence>
<feature type="chain" id="PRO_5042127952" description="Lipoprotein" evidence="1">
    <location>
        <begin position="26"/>
        <end position="106"/>
    </location>
</feature>
<dbReference type="AlphaFoldDB" id="A0AAD8V5B2"/>